<dbReference type="PANTHER" id="PTHR22854">
    <property type="entry name" value="TRYPTOPHAN BIOSYNTHESIS PROTEIN"/>
    <property type="match status" value="1"/>
</dbReference>
<comment type="similarity">
    <text evidence="10">Belongs to the TrpC family.</text>
</comment>
<dbReference type="HAMAP" id="MF_00134_B">
    <property type="entry name" value="IGPS_B"/>
    <property type="match status" value="1"/>
</dbReference>
<dbReference type="SUPFAM" id="SSF51366">
    <property type="entry name" value="Ribulose-phoshate binding barrel"/>
    <property type="match status" value="1"/>
</dbReference>
<dbReference type="OrthoDB" id="9804217at2"/>
<evidence type="ECO:0000256" key="1">
    <source>
        <dbReference type="ARBA" id="ARBA00001633"/>
    </source>
</evidence>
<evidence type="ECO:0000256" key="2">
    <source>
        <dbReference type="ARBA" id="ARBA00004696"/>
    </source>
</evidence>
<reference evidence="12 13" key="1">
    <citation type="submission" date="2019-04" db="EMBL/GenBank/DDBJ databases">
        <title>Genome sequence of Pelagicola litoralis CL-ES2.</title>
        <authorList>
            <person name="Cao J."/>
        </authorList>
    </citation>
    <scope>NUCLEOTIDE SEQUENCE [LARGE SCALE GENOMIC DNA]</scope>
    <source>
        <strain evidence="12 13">CL-ES2</strain>
    </source>
</reference>
<dbReference type="FunFam" id="3.20.20.70:FF:000024">
    <property type="entry name" value="Indole-3-glycerol phosphate synthase"/>
    <property type="match status" value="1"/>
</dbReference>
<feature type="domain" description="Indole-3-glycerol phosphate synthase" evidence="11">
    <location>
        <begin position="6"/>
        <end position="260"/>
    </location>
</feature>
<keyword evidence="8 10" id="KW-0057">Aromatic amino acid biosynthesis</keyword>
<dbReference type="NCBIfam" id="NF001377">
    <property type="entry name" value="PRK00278.2-4"/>
    <property type="match status" value="1"/>
</dbReference>
<dbReference type="InterPro" id="IPR013785">
    <property type="entry name" value="Aldolase_TIM"/>
</dbReference>
<keyword evidence="7 10" id="KW-0822">Tryptophan biosynthesis</keyword>
<name>A0A4U7N5Q8_9RHOB</name>
<dbReference type="GO" id="GO:0004640">
    <property type="term" value="F:phosphoribosylanthranilate isomerase activity"/>
    <property type="evidence" value="ECO:0007669"/>
    <property type="project" value="TreeGrafter"/>
</dbReference>
<gene>
    <name evidence="10 12" type="primary">trpC</name>
    <name evidence="12" type="ORF">FAP39_09050</name>
</gene>
<evidence type="ECO:0000256" key="8">
    <source>
        <dbReference type="ARBA" id="ARBA00023141"/>
    </source>
</evidence>
<comment type="catalytic activity">
    <reaction evidence="1 10">
        <text>1-(2-carboxyphenylamino)-1-deoxy-D-ribulose 5-phosphate + H(+) = (1S,2R)-1-C-(indol-3-yl)glycerol 3-phosphate + CO2 + H2O</text>
        <dbReference type="Rhea" id="RHEA:23476"/>
        <dbReference type="ChEBI" id="CHEBI:15377"/>
        <dbReference type="ChEBI" id="CHEBI:15378"/>
        <dbReference type="ChEBI" id="CHEBI:16526"/>
        <dbReference type="ChEBI" id="CHEBI:58613"/>
        <dbReference type="ChEBI" id="CHEBI:58866"/>
        <dbReference type="EC" id="4.1.1.48"/>
    </reaction>
</comment>
<evidence type="ECO:0000256" key="10">
    <source>
        <dbReference type="HAMAP-Rule" id="MF_00134"/>
    </source>
</evidence>
<keyword evidence="9 10" id="KW-0456">Lyase</keyword>
<evidence type="ECO:0000256" key="6">
    <source>
        <dbReference type="ARBA" id="ARBA00022793"/>
    </source>
</evidence>
<evidence type="ECO:0000256" key="7">
    <source>
        <dbReference type="ARBA" id="ARBA00022822"/>
    </source>
</evidence>
<dbReference type="CDD" id="cd00331">
    <property type="entry name" value="IGPS"/>
    <property type="match status" value="1"/>
</dbReference>
<comment type="pathway">
    <text evidence="2 10">Amino-acid biosynthesis; L-tryptophan biosynthesis; L-tryptophan from chorismate: step 4/5.</text>
</comment>
<dbReference type="PROSITE" id="PS00614">
    <property type="entry name" value="IGPS"/>
    <property type="match status" value="1"/>
</dbReference>
<dbReference type="InterPro" id="IPR045186">
    <property type="entry name" value="Indole-3-glycerol_P_synth"/>
</dbReference>
<dbReference type="PANTHER" id="PTHR22854:SF2">
    <property type="entry name" value="INDOLE-3-GLYCEROL-PHOSPHATE SYNTHASE"/>
    <property type="match status" value="1"/>
</dbReference>
<dbReference type="UniPathway" id="UPA00035">
    <property type="reaction ID" value="UER00043"/>
</dbReference>
<keyword evidence="6 10" id="KW-0210">Decarboxylase</keyword>
<evidence type="ECO:0000256" key="4">
    <source>
        <dbReference type="ARBA" id="ARBA00018080"/>
    </source>
</evidence>
<dbReference type="EC" id="4.1.1.48" evidence="3 10"/>
<keyword evidence="13" id="KW-1185">Reference proteome</keyword>
<dbReference type="AlphaFoldDB" id="A0A4U7N5Q8"/>
<accession>A0A4U7N5Q8</accession>
<evidence type="ECO:0000313" key="12">
    <source>
        <dbReference type="EMBL" id="TKZ20947.1"/>
    </source>
</evidence>
<evidence type="ECO:0000256" key="9">
    <source>
        <dbReference type="ARBA" id="ARBA00023239"/>
    </source>
</evidence>
<dbReference type="NCBIfam" id="NF001373">
    <property type="entry name" value="PRK00278.1-6"/>
    <property type="match status" value="1"/>
</dbReference>
<dbReference type="Gene3D" id="3.20.20.70">
    <property type="entry name" value="Aldolase class I"/>
    <property type="match status" value="1"/>
</dbReference>
<dbReference type="NCBIfam" id="NF001370">
    <property type="entry name" value="PRK00278.1-2"/>
    <property type="match status" value="1"/>
</dbReference>
<dbReference type="EMBL" id="SULI01000008">
    <property type="protein sequence ID" value="TKZ20947.1"/>
    <property type="molecule type" value="Genomic_DNA"/>
</dbReference>
<evidence type="ECO:0000256" key="3">
    <source>
        <dbReference type="ARBA" id="ARBA00012362"/>
    </source>
</evidence>
<protein>
    <recommendedName>
        <fullName evidence="4 10">Indole-3-glycerol phosphate synthase</fullName>
        <shortName evidence="10">IGPS</shortName>
        <ecNumber evidence="3 10">4.1.1.48</ecNumber>
    </recommendedName>
</protein>
<dbReference type="InterPro" id="IPR001468">
    <property type="entry name" value="Indole-3-GlycerolPSynthase_CS"/>
</dbReference>
<proteinExistence type="inferred from homology"/>
<organism evidence="12 13">
    <name type="scientific">Shimia litoralis</name>
    <dbReference type="NCBI Taxonomy" id="420403"/>
    <lineage>
        <taxon>Bacteria</taxon>
        <taxon>Pseudomonadati</taxon>
        <taxon>Pseudomonadota</taxon>
        <taxon>Alphaproteobacteria</taxon>
        <taxon>Rhodobacterales</taxon>
        <taxon>Roseobacteraceae</taxon>
    </lineage>
</organism>
<dbReference type="GO" id="GO:0000162">
    <property type="term" value="P:L-tryptophan biosynthetic process"/>
    <property type="evidence" value="ECO:0007669"/>
    <property type="project" value="UniProtKB-UniRule"/>
</dbReference>
<dbReference type="GO" id="GO:0004425">
    <property type="term" value="F:indole-3-glycerol-phosphate synthase activity"/>
    <property type="evidence" value="ECO:0007669"/>
    <property type="project" value="UniProtKB-UniRule"/>
</dbReference>
<evidence type="ECO:0000259" key="11">
    <source>
        <dbReference type="Pfam" id="PF00218"/>
    </source>
</evidence>
<dbReference type="InterPro" id="IPR011060">
    <property type="entry name" value="RibuloseP-bd_barrel"/>
</dbReference>
<dbReference type="Pfam" id="PF00218">
    <property type="entry name" value="IGPS"/>
    <property type="match status" value="1"/>
</dbReference>
<dbReference type="InterPro" id="IPR013798">
    <property type="entry name" value="Indole-3-glycerol_P_synth_dom"/>
</dbReference>
<keyword evidence="5 10" id="KW-0028">Amino-acid biosynthesis</keyword>
<comment type="caution">
    <text evidence="12">The sequence shown here is derived from an EMBL/GenBank/DDBJ whole genome shotgun (WGS) entry which is preliminary data.</text>
</comment>
<dbReference type="RefSeq" id="WP_138016074.1">
    <property type="nucleotide sequence ID" value="NZ_SULI01000008.1"/>
</dbReference>
<sequence length="271" mass="29275">MTTTVLDKIKAYKLEEVAADKAAKPFEDVEAEAKDADPTRGFADALKLASRSGYGLIAEIKKASPSKGLIRPDFNPPALAKAYEDGGATCLSVLTDTPSFQGSKDFLREARAACDLPALRKDFMYDPYQVVEARALGADCILIIMASVSDAQAQELESVAMEWGMDVLIEVHDAAELERAALLKSELIGINNRNLKTFETTLDTTRTLSKQVPADRLIVSESGLNSPEDLADMARYGARIFLIGESLMRQDDVAVATRTLLANPLQAGGGF</sequence>
<evidence type="ECO:0000256" key="5">
    <source>
        <dbReference type="ARBA" id="ARBA00022605"/>
    </source>
</evidence>
<dbReference type="Proteomes" id="UP000306575">
    <property type="component" value="Unassembled WGS sequence"/>
</dbReference>
<evidence type="ECO:0000313" key="13">
    <source>
        <dbReference type="Proteomes" id="UP000306575"/>
    </source>
</evidence>